<dbReference type="PANTHER" id="PTHR33361">
    <property type="entry name" value="GLR0591 PROTEIN"/>
    <property type="match status" value="1"/>
</dbReference>
<dbReference type="Proteomes" id="UP000294980">
    <property type="component" value="Unassembled WGS sequence"/>
</dbReference>
<accession>A0A4R2KPA1</accession>
<gene>
    <name evidence="2" type="ORF">EV688_108109</name>
</gene>
<feature type="signal peptide" evidence="1">
    <location>
        <begin position="1"/>
        <end position="28"/>
    </location>
</feature>
<protein>
    <submittedName>
        <fullName evidence="2">Uncharacterized protein (DUF885 family)</fullName>
    </submittedName>
</protein>
<dbReference type="InterPro" id="IPR010281">
    <property type="entry name" value="DUF885"/>
</dbReference>
<sequence length="627" mass="68017">MERRQKRRGVWLAAVLLFSFSFSFRIGAAESTEAAQLVQAYLDAWVAFYPSRAYADGHAPSAAAFEDYAPERLQAWIGHNTAVASAARRLLNETELATSTALDLQVLAQQVEAELAHWQQQNPTQTQPQWYSEQISQALTHLLVRAADGPVRSAAAIRRLEGVEMLCLLGTETLQQGRLGPTRTALRTLKGTQAFYNNEFARMVAQWPAAADGRTVSETLTRVLPALAALIHHVENAVLPEASPQPGMGEARYAAGLARRTGGRYTPDSLRAVALEEVRAARALMQREAVRWYRSLPEAGRPALSLSLTDQAAAAAGLADLPAAEPSAGAGSAAEARSEALLALALEAMEQARDTRGAELLASFTGLTFAAERFVIAQDLASVPQPTTLKIALSPAHFSGAAVGGVYPSGPFDPDADTLFYLPSVPDSAPEAVREGFYRSFNTHFNTMIIAHEMFPGHYLQYKVAVAAAPPVRTLFPNGPYVEGWGTFVEELMLDAGWADNAPLTRLAHLRKRLENATRAYVSVQVNTADWGEAEVLAFARDEGLLAPQFASNLWQRVLNSPLQLGDYMSGYLQFRQLYADREAMGFATVRDWVDAILRAGPLPLDLLPQALAAAAGPEATTDVRPR</sequence>
<evidence type="ECO:0000313" key="2">
    <source>
        <dbReference type="EMBL" id="TCO75543.1"/>
    </source>
</evidence>
<organism evidence="2 3">
    <name type="scientific">Chromatocurvus halotolerans</name>
    <dbReference type="NCBI Taxonomy" id="1132028"/>
    <lineage>
        <taxon>Bacteria</taxon>
        <taxon>Pseudomonadati</taxon>
        <taxon>Pseudomonadota</taxon>
        <taxon>Gammaproteobacteria</taxon>
        <taxon>Cellvibrionales</taxon>
        <taxon>Halieaceae</taxon>
        <taxon>Chromatocurvus</taxon>
    </lineage>
</organism>
<name>A0A4R2KPA1_9GAMM</name>
<dbReference type="AlphaFoldDB" id="A0A4R2KPA1"/>
<proteinExistence type="predicted"/>
<keyword evidence="1" id="KW-0732">Signal</keyword>
<dbReference type="RefSeq" id="WP_162883909.1">
    <property type="nucleotide sequence ID" value="NZ_QQSW01000010.1"/>
</dbReference>
<feature type="chain" id="PRO_5020701717" evidence="1">
    <location>
        <begin position="29"/>
        <end position="627"/>
    </location>
</feature>
<reference evidence="2 3" key="1">
    <citation type="submission" date="2019-03" db="EMBL/GenBank/DDBJ databases">
        <title>Genomic Encyclopedia of Type Strains, Phase IV (KMG-IV): sequencing the most valuable type-strain genomes for metagenomic binning, comparative biology and taxonomic classification.</title>
        <authorList>
            <person name="Goeker M."/>
        </authorList>
    </citation>
    <scope>NUCLEOTIDE SEQUENCE [LARGE SCALE GENOMIC DNA]</scope>
    <source>
        <strain evidence="2 3">DSM 23344</strain>
    </source>
</reference>
<dbReference type="PANTHER" id="PTHR33361:SF2">
    <property type="entry name" value="DUF885 DOMAIN-CONTAINING PROTEIN"/>
    <property type="match status" value="1"/>
</dbReference>
<dbReference type="EMBL" id="SLWX01000008">
    <property type="protein sequence ID" value="TCO75543.1"/>
    <property type="molecule type" value="Genomic_DNA"/>
</dbReference>
<evidence type="ECO:0000313" key="3">
    <source>
        <dbReference type="Proteomes" id="UP000294980"/>
    </source>
</evidence>
<dbReference type="Pfam" id="PF05960">
    <property type="entry name" value="DUF885"/>
    <property type="match status" value="1"/>
</dbReference>
<comment type="caution">
    <text evidence="2">The sequence shown here is derived from an EMBL/GenBank/DDBJ whole genome shotgun (WGS) entry which is preliminary data.</text>
</comment>
<keyword evidence="3" id="KW-1185">Reference proteome</keyword>
<evidence type="ECO:0000256" key="1">
    <source>
        <dbReference type="SAM" id="SignalP"/>
    </source>
</evidence>